<sequence length="71" mass="8325">MAKQHAYVEHRPATTTTREHHVVIVDGKVEKITNTQKEAADWANNKGYATHVARERHLQDRDIPDHWRVYP</sequence>
<protein>
    <submittedName>
        <fullName evidence="1">Uncharacterized protein</fullName>
    </submittedName>
</protein>
<accession>A0ABW6CJX3</accession>
<evidence type="ECO:0000313" key="1">
    <source>
        <dbReference type="EMBL" id="MFD3227093.1"/>
    </source>
</evidence>
<dbReference type="EMBL" id="JBHUCJ010000142">
    <property type="protein sequence ID" value="MFD3227093.1"/>
    <property type="molecule type" value="Genomic_DNA"/>
</dbReference>
<organism evidence="1 2">
    <name type="scientific">Rahnella sp. (strain Y9602)</name>
    <dbReference type="NCBI Taxonomy" id="2703885"/>
    <lineage>
        <taxon>Bacteria</taxon>
        <taxon>Pseudomonadati</taxon>
        <taxon>Pseudomonadota</taxon>
        <taxon>Gammaproteobacteria</taxon>
        <taxon>Enterobacterales</taxon>
        <taxon>Yersiniaceae</taxon>
        <taxon>Rahnella</taxon>
    </lineage>
</organism>
<reference evidence="1 2" key="1">
    <citation type="submission" date="2024-09" db="EMBL/GenBank/DDBJ databases">
        <title>Genomes of Rahnella.</title>
        <authorList>
            <person name="Mnguni F.C."/>
            <person name="Shin G.Y."/>
            <person name="Coutinho T."/>
        </authorList>
    </citation>
    <scope>NUCLEOTIDE SEQUENCE [LARGE SCALE GENOMIC DNA]</scope>
    <source>
        <strain evidence="1 2">20WA0057</strain>
    </source>
</reference>
<keyword evidence="2" id="KW-1185">Reference proteome</keyword>
<name>A0ABW6CJX3_RAHSY</name>
<dbReference type="Proteomes" id="UP001598201">
    <property type="component" value="Unassembled WGS sequence"/>
</dbReference>
<evidence type="ECO:0000313" key="2">
    <source>
        <dbReference type="Proteomes" id="UP001598201"/>
    </source>
</evidence>
<gene>
    <name evidence="1" type="ORF">ACFPK4_26520</name>
</gene>
<comment type="caution">
    <text evidence="1">The sequence shown here is derived from an EMBL/GenBank/DDBJ whole genome shotgun (WGS) entry which is preliminary data.</text>
</comment>
<dbReference type="RefSeq" id="WP_379672436.1">
    <property type="nucleotide sequence ID" value="NZ_JBHUCJ010000142.1"/>
</dbReference>
<proteinExistence type="predicted"/>